<name>A0A6L8W7V9_9PROT</name>
<dbReference type="SMART" id="SM00257">
    <property type="entry name" value="LysM"/>
    <property type="match status" value="1"/>
</dbReference>
<evidence type="ECO:0000313" key="4">
    <source>
        <dbReference type="Proteomes" id="UP000476030"/>
    </source>
</evidence>
<dbReference type="PANTHER" id="PTHR34700">
    <property type="entry name" value="POTASSIUM BINDING PROTEIN KBP"/>
    <property type="match status" value="1"/>
</dbReference>
<evidence type="ECO:0000256" key="1">
    <source>
        <dbReference type="SAM" id="MobiDB-lite"/>
    </source>
</evidence>
<accession>A0A6L8W7V9</accession>
<dbReference type="InterPro" id="IPR013783">
    <property type="entry name" value="Ig-like_fold"/>
</dbReference>
<gene>
    <name evidence="3" type="ORF">GQE98_08105</name>
</gene>
<comment type="caution">
    <text evidence="3">The sequence shown here is derived from an EMBL/GenBank/DDBJ whole genome shotgun (WGS) entry which is preliminary data.</text>
</comment>
<organism evidence="3 4">
    <name type="scientific">Sneathiella litorea</name>
    <dbReference type="NCBI Taxonomy" id="2606216"/>
    <lineage>
        <taxon>Bacteria</taxon>
        <taxon>Pseudomonadati</taxon>
        <taxon>Pseudomonadota</taxon>
        <taxon>Alphaproteobacteria</taxon>
        <taxon>Sneathiellales</taxon>
        <taxon>Sneathiellaceae</taxon>
        <taxon>Sneathiella</taxon>
    </lineage>
</organism>
<evidence type="ECO:0000259" key="2">
    <source>
        <dbReference type="PROSITE" id="PS51782"/>
    </source>
</evidence>
<keyword evidence="4" id="KW-1185">Reference proteome</keyword>
<proteinExistence type="predicted"/>
<dbReference type="Gene3D" id="2.60.40.10">
    <property type="entry name" value="Immunoglobulins"/>
    <property type="match status" value="2"/>
</dbReference>
<evidence type="ECO:0000313" key="3">
    <source>
        <dbReference type="EMBL" id="MZR30594.1"/>
    </source>
</evidence>
<sequence length="371" mass="39661">MRVFSILAILLLLVAGLFLYHRSDMFFGSEKQGPVEPADSSSVNMAAPKSEGGDTDEETKQALVSPPKVIQKNLDDTTDAKGQRIALARPSFDIIRIDQNCELVAAGRAEPKAVVAIFVGDTKAGEATATAGGEWVFSSSAPLPSGSQTVNLSARNPNGQELESGSLVVMNVPDCEIPMEERAPAIAMLVPKDDASGALKNVAPKLLQVPEAKGDVSAAKELSLGTVNYDDEGTLELSGRGKPGREITVYVDNKPVGSAEVDPDGNWSLVPDQSIPAGNHTLRIDQHDENGKVISRVELPFQKTLASDVVLAQASGNLSAIVQPGNSLWRIARRVYGEGMEYTVIYQANQDQIRDPDLIYPGQIFSLPKND</sequence>
<protein>
    <submittedName>
        <fullName evidence="3">LysM peptidoglycan-binding domain-containing protein</fullName>
    </submittedName>
</protein>
<dbReference type="RefSeq" id="WP_161315162.1">
    <property type="nucleotide sequence ID" value="NZ_WTUW01000002.1"/>
</dbReference>
<feature type="domain" description="LysM" evidence="2">
    <location>
        <begin position="318"/>
        <end position="367"/>
    </location>
</feature>
<dbReference type="InterPro" id="IPR052196">
    <property type="entry name" value="Bact_Kbp"/>
</dbReference>
<dbReference type="NCBIfam" id="NF033510">
    <property type="entry name" value="Ca_tandemer"/>
    <property type="match status" value="1"/>
</dbReference>
<dbReference type="Proteomes" id="UP000476030">
    <property type="component" value="Unassembled WGS sequence"/>
</dbReference>
<dbReference type="Pfam" id="PF01476">
    <property type="entry name" value="LysM"/>
    <property type="match status" value="1"/>
</dbReference>
<reference evidence="3 4" key="1">
    <citation type="submission" date="2019-12" db="EMBL/GenBank/DDBJ databases">
        <title>Snethiella sp. nov. sp. isolated from sea sand.</title>
        <authorList>
            <person name="Kim J."/>
            <person name="Jeong S.E."/>
            <person name="Jung H.S."/>
            <person name="Jeon C.O."/>
        </authorList>
    </citation>
    <scope>NUCLEOTIDE SEQUENCE [LARGE SCALE GENOMIC DNA]</scope>
    <source>
        <strain evidence="3 4">DP05</strain>
    </source>
</reference>
<dbReference type="AlphaFoldDB" id="A0A6L8W7V9"/>
<dbReference type="CDD" id="cd00118">
    <property type="entry name" value="LysM"/>
    <property type="match status" value="1"/>
</dbReference>
<feature type="region of interest" description="Disordered" evidence="1">
    <location>
        <begin position="30"/>
        <end position="62"/>
    </location>
</feature>
<dbReference type="EMBL" id="WTUW01000002">
    <property type="protein sequence ID" value="MZR30594.1"/>
    <property type="molecule type" value="Genomic_DNA"/>
</dbReference>
<dbReference type="Gene3D" id="3.10.350.10">
    <property type="entry name" value="LysM domain"/>
    <property type="match status" value="1"/>
</dbReference>
<dbReference type="InterPro" id="IPR036779">
    <property type="entry name" value="LysM_dom_sf"/>
</dbReference>
<dbReference type="PANTHER" id="PTHR34700:SF4">
    <property type="entry name" value="PHAGE-LIKE ELEMENT PBSX PROTEIN XKDP"/>
    <property type="match status" value="1"/>
</dbReference>
<dbReference type="PROSITE" id="PS51782">
    <property type="entry name" value="LYSM"/>
    <property type="match status" value="1"/>
</dbReference>
<dbReference type="SUPFAM" id="SSF54106">
    <property type="entry name" value="LysM domain"/>
    <property type="match status" value="1"/>
</dbReference>
<dbReference type="InterPro" id="IPR018392">
    <property type="entry name" value="LysM"/>
</dbReference>